<dbReference type="Proteomes" id="UP001596099">
    <property type="component" value="Unassembled WGS sequence"/>
</dbReference>
<proteinExistence type="predicted"/>
<evidence type="ECO:0000256" key="1">
    <source>
        <dbReference type="SAM" id="Phobius"/>
    </source>
</evidence>
<organism evidence="2 3">
    <name type="scientific">Halomarina salina</name>
    <dbReference type="NCBI Taxonomy" id="1872699"/>
    <lineage>
        <taxon>Archaea</taxon>
        <taxon>Methanobacteriati</taxon>
        <taxon>Methanobacteriota</taxon>
        <taxon>Stenosarchaea group</taxon>
        <taxon>Halobacteria</taxon>
        <taxon>Halobacteriales</taxon>
        <taxon>Natronomonadaceae</taxon>
        <taxon>Halomarina</taxon>
    </lineage>
</organism>
<keyword evidence="1" id="KW-1133">Transmembrane helix</keyword>
<reference evidence="2 3" key="1">
    <citation type="journal article" date="2019" name="Int. J. Syst. Evol. Microbiol.">
        <title>The Global Catalogue of Microorganisms (GCM) 10K type strain sequencing project: providing services to taxonomists for standard genome sequencing and annotation.</title>
        <authorList>
            <consortium name="The Broad Institute Genomics Platform"/>
            <consortium name="The Broad Institute Genome Sequencing Center for Infectious Disease"/>
            <person name="Wu L."/>
            <person name="Ma J."/>
        </authorList>
    </citation>
    <scope>NUCLEOTIDE SEQUENCE [LARGE SCALE GENOMIC DNA]</scope>
    <source>
        <strain evidence="2 3">CGMCC 1.12543</strain>
    </source>
</reference>
<protein>
    <submittedName>
        <fullName evidence="2">Uncharacterized protein</fullName>
    </submittedName>
</protein>
<name>A0ABD5RPJ2_9EURY</name>
<keyword evidence="1" id="KW-0812">Transmembrane</keyword>
<evidence type="ECO:0000313" key="2">
    <source>
        <dbReference type="EMBL" id="MFC5972566.1"/>
    </source>
</evidence>
<dbReference type="RefSeq" id="WP_247416052.1">
    <property type="nucleotide sequence ID" value="NZ_JALLGW010000001.1"/>
</dbReference>
<sequence length="66" mass="7323">MRGTRRHESGKADLIRRTAEAIDDAWQSVWGDSTTGERILIAVFLVVTGLAIPVVPIVFVARYIAR</sequence>
<dbReference type="AlphaFoldDB" id="A0ABD5RPJ2"/>
<dbReference type="EMBL" id="JBHSQH010000001">
    <property type="protein sequence ID" value="MFC5972566.1"/>
    <property type="molecule type" value="Genomic_DNA"/>
</dbReference>
<keyword evidence="1" id="KW-0472">Membrane</keyword>
<evidence type="ECO:0000313" key="3">
    <source>
        <dbReference type="Proteomes" id="UP001596099"/>
    </source>
</evidence>
<accession>A0ABD5RPJ2</accession>
<gene>
    <name evidence="2" type="ORF">ACFPYI_14595</name>
</gene>
<feature type="transmembrane region" description="Helical" evidence="1">
    <location>
        <begin position="39"/>
        <end position="65"/>
    </location>
</feature>
<keyword evidence="3" id="KW-1185">Reference proteome</keyword>
<comment type="caution">
    <text evidence="2">The sequence shown here is derived from an EMBL/GenBank/DDBJ whole genome shotgun (WGS) entry which is preliminary data.</text>
</comment>